<dbReference type="EMBL" id="JBJUVG010000003">
    <property type="protein sequence ID" value="MFM9413420.1"/>
    <property type="molecule type" value="Genomic_DNA"/>
</dbReference>
<keyword evidence="1" id="KW-0812">Transmembrane</keyword>
<name>A0ABW9GY78_9FIRM</name>
<keyword evidence="1" id="KW-1133">Transmembrane helix</keyword>
<keyword evidence="1" id="KW-0472">Membrane</keyword>
<proteinExistence type="predicted"/>
<feature type="transmembrane region" description="Helical" evidence="1">
    <location>
        <begin position="24"/>
        <end position="45"/>
    </location>
</feature>
<evidence type="ECO:0000313" key="3">
    <source>
        <dbReference type="Proteomes" id="UP001631949"/>
    </source>
</evidence>
<comment type="caution">
    <text evidence="2">The sequence shown here is derived from an EMBL/GenBank/DDBJ whole genome shotgun (WGS) entry which is preliminary data.</text>
</comment>
<accession>A0ABW9GY78</accession>
<sequence>MKMRTEGPDRGDEGLFFGRLGRDLAILGALLLPLGIGALAGFLVALTPKAFAPGVICLALGVFNMIALALLELSGQLEGVLVRVGYQLAFIMALVGYAGIYLKAFGLL</sequence>
<feature type="transmembrane region" description="Helical" evidence="1">
    <location>
        <begin position="80"/>
        <end position="102"/>
    </location>
</feature>
<feature type="transmembrane region" description="Helical" evidence="1">
    <location>
        <begin position="51"/>
        <end position="73"/>
    </location>
</feature>
<keyword evidence="3" id="KW-1185">Reference proteome</keyword>
<organism evidence="2 3">
    <name type="scientific">Peptococcus simiae</name>
    <dbReference type="NCBI Taxonomy" id="1643805"/>
    <lineage>
        <taxon>Bacteria</taxon>
        <taxon>Bacillati</taxon>
        <taxon>Bacillota</taxon>
        <taxon>Clostridia</taxon>
        <taxon>Eubacteriales</taxon>
        <taxon>Peptococcaceae</taxon>
        <taxon>Peptococcus</taxon>
    </lineage>
</organism>
<dbReference type="RefSeq" id="WP_408977036.1">
    <property type="nucleotide sequence ID" value="NZ_JBJUVG010000003.1"/>
</dbReference>
<protein>
    <submittedName>
        <fullName evidence="2">Uncharacterized protein</fullName>
    </submittedName>
</protein>
<reference evidence="2 3" key="1">
    <citation type="journal article" date="2016" name="Int. J. Syst. Evol. Microbiol.">
        <title>Peptococcus simiae sp. nov., isolated from rhesus macaque faeces and emended description of the genus Peptococcus.</title>
        <authorList>
            <person name="Shkoporov A.N."/>
            <person name="Efimov B.A."/>
            <person name="Kondova I."/>
            <person name="Ouwerling B."/>
            <person name="Chaplin A.V."/>
            <person name="Shcherbakova V.A."/>
            <person name="Langermans J.A.M."/>
        </authorList>
    </citation>
    <scope>NUCLEOTIDE SEQUENCE [LARGE SCALE GENOMIC DNA]</scope>
    <source>
        <strain evidence="2 3">M108</strain>
    </source>
</reference>
<gene>
    <name evidence="2" type="ORF">ACKQTC_03465</name>
</gene>
<dbReference type="Proteomes" id="UP001631949">
    <property type="component" value="Unassembled WGS sequence"/>
</dbReference>
<evidence type="ECO:0000256" key="1">
    <source>
        <dbReference type="SAM" id="Phobius"/>
    </source>
</evidence>
<evidence type="ECO:0000313" key="2">
    <source>
        <dbReference type="EMBL" id="MFM9413420.1"/>
    </source>
</evidence>